<dbReference type="Pfam" id="PF01872">
    <property type="entry name" value="RibD_C"/>
    <property type="match status" value="1"/>
</dbReference>
<feature type="binding site" evidence="15">
    <location>
        <position position="208"/>
    </location>
    <ligand>
        <name>NADP(+)</name>
        <dbReference type="ChEBI" id="CHEBI:58349"/>
    </ligand>
</feature>
<dbReference type="FunFam" id="3.40.140.10:FF:000025">
    <property type="entry name" value="Riboflavin biosynthesis protein RibD"/>
    <property type="match status" value="1"/>
</dbReference>
<dbReference type="EC" id="1.1.1.193" evidence="13"/>
<comment type="pathway">
    <text evidence="2 13">Cofactor biosynthesis; riboflavin biosynthesis; 5-amino-6-(D-ribitylamino)uracil from GTP: step 2/4.</text>
</comment>
<accession>A0A4D6YPP5</accession>
<feature type="domain" description="CMP/dCMP-type deaminase" evidence="17">
    <location>
        <begin position="13"/>
        <end position="134"/>
    </location>
</feature>
<dbReference type="InterPro" id="IPR002125">
    <property type="entry name" value="CMP_dCMP_dom"/>
</dbReference>
<dbReference type="Pfam" id="PF00383">
    <property type="entry name" value="dCMP_cyt_deam_1"/>
    <property type="match status" value="1"/>
</dbReference>
<evidence type="ECO:0000256" key="13">
    <source>
        <dbReference type="PIRNR" id="PIRNR006769"/>
    </source>
</evidence>
<keyword evidence="11 13" id="KW-0560">Oxidoreductase</keyword>
<dbReference type="InterPro" id="IPR011549">
    <property type="entry name" value="RibD_C"/>
</dbReference>
<evidence type="ECO:0000256" key="14">
    <source>
        <dbReference type="PIRSR" id="PIRSR006769-1"/>
    </source>
</evidence>
<dbReference type="SUPFAM" id="SSF53927">
    <property type="entry name" value="Cytidine deaminase-like"/>
    <property type="match status" value="1"/>
</dbReference>
<comment type="catalytic activity">
    <reaction evidence="13">
        <text>2,5-diamino-6-hydroxy-4-(5-phosphoribosylamino)-pyrimidine + H2O + H(+) = 5-amino-6-(5-phospho-D-ribosylamino)uracil + NH4(+)</text>
        <dbReference type="Rhea" id="RHEA:21868"/>
        <dbReference type="ChEBI" id="CHEBI:15377"/>
        <dbReference type="ChEBI" id="CHEBI:15378"/>
        <dbReference type="ChEBI" id="CHEBI:28938"/>
        <dbReference type="ChEBI" id="CHEBI:58453"/>
        <dbReference type="ChEBI" id="CHEBI:58614"/>
        <dbReference type="EC" id="3.5.4.26"/>
    </reaction>
</comment>
<keyword evidence="10 13" id="KW-0521">NADP</keyword>
<dbReference type="EMBL" id="CP032996">
    <property type="protein sequence ID" value="QCI27285.1"/>
    <property type="molecule type" value="Genomic_DNA"/>
</dbReference>
<dbReference type="SUPFAM" id="SSF53597">
    <property type="entry name" value="Dihydrofolate reductase-like"/>
    <property type="match status" value="1"/>
</dbReference>
<comment type="similarity">
    <text evidence="5 13">In the C-terminal section; belongs to the HTP reductase family.</text>
</comment>
<evidence type="ECO:0000259" key="17">
    <source>
        <dbReference type="PROSITE" id="PS51747"/>
    </source>
</evidence>
<gene>
    <name evidence="18" type="primary">ribD</name>
    <name evidence="18" type="ORF">D9V81_01535</name>
</gene>
<sequence length="378" mass="43358">MNILIKKNNIKKSKDKFYMQKAIQLAKKGKYTTDPNPNVGCIIVLKDKIVGIGWHKKSGENHAEVNAINMAGKLSKNATAYISLEPCNYFGKTPPCCDLIIKSGIKRVVIAILDPNPKVSGKSIEYLKKSGIQVEIGILSQKAKNINKGFFKRMLTGIPWIQIKMAISIDGKIAMKNGESKWITEKKSIQNVHKHRALSSAILSTSNTILKDNSKFTARYQTKNKKYIQPIRIIIDSKNRIQLHHKIIQENKSEVWLIRLFKDKIFWPKHVKQIILPNNINQINLHILLKFLGNKKINTLWIECGSNLFSNMLRMHLIDELILYIAPKMLGNKTISLYHDINNIYLNQAEQFIFKSIKKIGSDIKIILQPKYQYKKIS</sequence>
<dbReference type="GO" id="GO:0008703">
    <property type="term" value="F:5-amino-6-(5-phosphoribosylamino)uracil reductase activity"/>
    <property type="evidence" value="ECO:0007669"/>
    <property type="project" value="UniProtKB-EC"/>
</dbReference>
<evidence type="ECO:0000256" key="11">
    <source>
        <dbReference type="ARBA" id="ARBA00023002"/>
    </source>
</evidence>
<dbReference type="UniPathway" id="UPA00275">
    <property type="reaction ID" value="UER00401"/>
</dbReference>
<evidence type="ECO:0000256" key="10">
    <source>
        <dbReference type="ARBA" id="ARBA00022857"/>
    </source>
</evidence>
<dbReference type="RefSeq" id="WP_158349551.1">
    <property type="nucleotide sequence ID" value="NZ_CP032996.1"/>
</dbReference>
<evidence type="ECO:0000256" key="3">
    <source>
        <dbReference type="ARBA" id="ARBA00004910"/>
    </source>
</evidence>
<evidence type="ECO:0000256" key="4">
    <source>
        <dbReference type="ARBA" id="ARBA00005259"/>
    </source>
</evidence>
<dbReference type="OrthoDB" id="9800865at2"/>
<keyword evidence="7 13" id="KW-0479">Metal-binding</keyword>
<evidence type="ECO:0000256" key="2">
    <source>
        <dbReference type="ARBA" id="ARBA00004882"/>
    </source>
</evidence>
<dbReference type="InterPro" id="IPR004794">
    <property type="entry name" value="Eubact_RibD"/>
</dbReference>
<dbReference type="NCBIfam" id="TIGR00227">
    <property type="entry name" value="ribD_Cterm"/>
    <property type="match status" value="1"/>
</dbReference>
<feature type="binding site" evidence="16">
    <location>
        <position position="62"/>
    </location>
    <ligand>
        <name>Zn(2+)</name>
        <dbReference type="ChEBI" id="CHEBI:29105"/>
        <note>catalytic</note>
    </ligand>
</feature>
<comment type="pathway">
    <text evidence="3 13">Cofactor biosynthesis; riboflavin biosynthesis; 5-amino-6-(D-ribitylamino)uracil from GTP: step 3/4.</text>
</comment>
<comment type="cofactor">
    <cofactor evidence="13 16">
        <name>Zn(2+)</name>
        <dbReference type="ChEBI" id="CHEBI:29105"/>
    </cofactor>
    <text evidence="13 16">Binds 1 zinc ion.</text>
</comment>
<keyword evidence="12" id="KW-0511">Multifunctional enzyme</keyword>
<dbReference type="Gene3D" id="3.40.430.10">
    <property type="entry name" value="Dihydrofolate Reductase, subunit A"/>
    <property type="match status" value="1"/>
</dbReference>
<evidence type="ECO:0000256" key="15">
    <source>
        <dbReference type="PIRSR" id="PIRSR006769-2"/>
    </source>
</evidence>
<dbReference type="GO" id="GO:0008270">
    <property type="term" value="F:zinc ion binding"/>
    <property type="evidence" value="ECO:0007669"/>
    <property type="project" value="InterPro"/>
</dbReference>
<keyword evidence="19" id="KW-1185">Reference proteome</keyword>
<feature type="binding site" evidence="15">
    <location>
        <position position="219"/>
    </location>
    <ligand>
        <name>substrate</name>
    </ligand>
</feature>
<evidence type="ECO:0000256" key="6">
    <source>
        <dbReference type="ARBA" id="ARBA00022619"/>
    </source>
</evidence>
<dbReference type="PIRSF" id="PIRSF006769">
    <property type="entry name" value="RibD"/>
    <property type="match status" value="1"/>
</dbReference>
<evidence type="ECO:0000256" key="16">
    <source>
        <dbReference type="PIRSR" id="PIRSR006769-3"/>
    </source>
</evidence>
<dbReference type="InterPro" id="IPR050765">
    <property type="entry name" value="Riboflavin_Biosynth_HTPR"/>
</dbReference>
<feature type="binding site" evidence="15">
    <location>
        <position position="212"/>
    </location>
    <ligand>
        <name>NADP(+)</name>
        <dbReference type="ChEBI" id="CHEBI:58349"/>
    </ligand>
</feature>
<keyword evidence="6 13" id="KW-0686">Riboflavin biosynthesis</keyword>
<reference evidence="18 19" key="1">
    <citation type="submission" date="2018-10" db="EMBL/GenBank/DDBJ databases">
        <title>Comparative functional genomics of the obligate endosymbiont Buchnera aphidicola.</title>
        <authorList>
            <person name="Chong R.A."/>
        </authorList>
    </citation>
    <scope>NUCLEOTIDE SEQUENCE [LARGE SCALE GENOMIC DNA]</scope>
    <source>
        <strain evidence="18 19">Tma</strain>
    </source>
</reference>
<dbReference type="InterPro" id="IPR002734">
    <property type="entry name" value="RibDG_C"/>
</dbReference>
<organism evidence="18 19">
    <name type="scientific">Buchnera aphidicola</name>
    <name type="common">Therioaphis trifolii</name>
    <dbReference type="NCBI Taxonomy" id="1241884"/>
    <lineage>
        <taxon>Bacteria</taxon>
        <taxon>Pseudomonadati</taxon>
        <taxon>Pseudomonadota</taxon>
        <taxon>Gammaproteobacteria</taxon>
        <taxon>Enterobacterales</taxon>
        <taxon>Erwiniaceae</taxon>
        <taxon>Buchnera</taxon>
    </lineage>
</organism>
<comment type="similarity">
    <text evidence="4 13">In the N-terminal section; belongs to the cytidine and deoxycytidylate deaminase family.</text>
</comment>
<feature type="binding site" evidence="15">
    <location>
        <position position="182"/>
    </location>
    <ligand>
        <name>NADP(+)</name>
        <dbReference type="ChEBI" id="CHEBI:58349"/>
    </ligand>
</feature>
<feature type="binding site" evidence="15">
    <location>
        <position position="166"/>
    </location>
    <ligand>
        <name>NADP(+)</name>
        <dbReference type="ChEBI" id="CHEBI:58349"/>
    </ligand>
</feature>
<keyword evidence="9 13" id="KW-0862">Zinc</keyword>
<evidence type="ECO:0000313" key="18">
    <source>
        <dbReference type="EMBL" id="QCI27285.1"/>
    </source>
</evidence>
<dbReference type="InterPro" id="IPR016193">
    <property type="entry name" value="Cytidine_deaminase-like"/>
</dbReference>
<evidence type="ECO:0000256" key="5">
    <source>
        <dbReference type="ARBA" id="ARBA00007417"/>
    </source>
</evidence>
<comment type="catalytic activity">
    <reaction evidence="13">
        <text>5-amino-6-(5-phospho-D-ribitylamino)uracil + NADP(+) = 5-amino-6-(5-phospho-D-ribosylamino)uracil + NADPH + H(+)</text>
        <dbReference type="Rhea" id="RHEA:17845"/>
        <dbReference type="ChEBI" id="CHEBI:15378"/>
        <dbReference type="ChEBI" id="CHEBI:57783"/>
        <dbReference type="ChEBI" id="CHEBI:58349"/>
        <dbReference type="ChEBI" id="CHEBI:58421"/>
        <dbReference type="ChEBI" id="CHEBI:58453"/>
        <dbReference type="EC" id="1.1.1.193"/>
    </reaction>
</comment>
<dbReference type="PROSITE" id="PS00903">
    <property type="entry name" value="CYT_DCMP_DEAMINASES_1"/>
    <property type="match status" value="1"/>
</dbReference>
<evidence type="ECO:0000256" key="1">
    <source>
        <dbReference type="ARBA" id="ARBA00002151"/>
    </source>
</evidence>
<dbReference type="NCBIfam" id="TIGR00326">
    <property type="entry name" value="eubact_ribD"/>
    <property type="match status" value="1"/>
</dbReference>
<protein>
    <recommendedName>
        <fullName evidence="13">Riboflavin biosynthesis protein RibD</fullName>
    </recommendedName>
    <domain>
        <recommendedName>
            <fullName evidence="13">Diaminohydroxyphosphoribosylaminopyrimidine deaminase</fullName>
            <shortName evidence="13">DRAP deaminase</shortName>
            <ecNumber evidence="13">3.5.4.26</ecNumber>
        </recommendedName>
        <alternativeName>
            <fullName evidence="13">Riboflavin-specific deaminase</fullName>
        </alternativeName>
    </domain>
    <domain>
        <recommendedName>
            <fullName evidence="13">5-amino-6-(5-phosphoribosylamino)uracil reductase</fullName>
            <ecNumber evidence="13">1.1.1.193</ecNumber>
        </recommendedName>
        <alternativeName>
            <fullName evidence="13">HTP reductase</fullName>
        </alternativeName>
    </domain>
</protein>
<feature type="binding site" evidence="15">
    <location>
        <position position="303"/>
    </location>
    <ligand>
        <name>substrate</name>
    </ligand>
</feature>
<feature type="binding site" evidence="15">
    <location>
        <position position="196"/>
    </location>
    <ligand>
        <name>substrate</name>
    </ligand>
</feature>
<evidence type="ECO:0000256" key="8">
    <source>
        <dbReference type="ARBA" id="ARBA00022801"/>
    </source>
</evidence>
<dbReference type="InterPro" id="IPR016192">
    <property type="entry name" value="APOBEC/CMP_deaminase_Zn-bd"/>
</dbReference>
<dbReference type="GO" id="GO:0008835">
    <property type="term" value="F:diaminohydroxyphosphoribosylaminopyrimidine deaminase activity"/>
    <property type="evidence" value="ECO:0007669"/>
    <property type="project" value="UniProtKB-EC"/>
</dbReference>
<feature type="binding site" evidence="16">
    <location>
        <position position="87"/>
    </location>
    <ligand>
        <name>Zn(2+)</name>
        <dbReference type="ChEBI" id="CHEBI:29105"/>
        <note>catalytic</note>
    </ligand>
</feature>
<evidence type="ECO:0000313" key="19">
    <source>
        <dbReference type="Proteomes" id="UP000298603"/>
    </source>
</evidence>
<feature type="binding site" evidence="15">
    <location>
        <position position="180"/>
    </location>
    <ligand>
        <name>substrate</name>
    </ligand>
</feature>
<dbReference type="PANTHER" id="PTHR38011:SF7">
    <property type="entry name" value="2,5-DIAMINO-6-RIBOSYLAMINO-4(3H)-PYRIMIDINONE 5'-PHOSPHATE REDUCTASE"/>
    <property type="match status" value="1"/>
</dbReference>
<keyword evidence="8 13" id="KW-0378">Hydrolase</keyword>
<evidence type="ECO:0000256" key="9">
    <source>
        <dbReference type="ARBA" id="ARBA00022833"/>
    </source>
</evidence>
<evidence type="ECO:0000256" key="12">
    <source>
        <dbReference type="ARBA" id="ARBA00023268"/>
    </source>
</evidence>
<dbReference type="InterPro" id="IPR024072">
    <property type="entry name" value="DHFR-like_dom_sf"/>
</dbReference>
<feature type="binding site" evidence="15">
    <location>
        <position position="237"/>
    </location>
    <ligand>
        <name>NADP(+)</name>
        <dbReference type="ChEBI" id="CHEBI:58349"/>
    </ligand>
</feature>
<dbReference type="PROSITE" id="PS51747">
    <property type="entry name" value="CYT_DCMP_DEAMINASES_2"/>
    <property type="match status" value="1"/>
</dbReference>
<feature type="active site" description="Proton donor" evidence="14">
    <location>
        <position position="64"/>
    </location>
</feature>
<evidence type="ECO:0000256" key="7">
    <source>
        <dbReference type="ARBA" id="ARBA00022723"/>
    </source>
</evidence>
<dbReference type="Gene3D" id="3.40.140.10">
    <property type="entry name" value="Cytidine Deaminase, domain 2"/>
    <property type="match status" value="1"/>
</dbReference>
<dbReference type="GO" id="GO:0050661">
    <property type="term" value="F:NADP binding"/>
    <property type="evidence" value="ECO:0007669"/>
    <property type="project" value="InterPro"/>
</dbReference>
<dbReference type="PANTHER" id="PTHR38011">
    <property type="entry name" value="DIHYDROFOLATE REDUCTASE FAMILY PROTEIN (AFU_ORTHOLOGUE AFUA_8G06820)"/>
    <property type="match status" value="1"/>
</dbReference>
<feature type="binding site" evidence="16">
    <location>
        <position position="96"/>
    </location>
    <ligand>
        <name>Zn(2+)</name>
        <dbReference type="ChEBI" id="CHEBI:29105"/>
        <note>catalytic</note>
    </ligand>
</feature>
<dbReference type="Proteomes" id="UP000298603">
    <property type="component" value="Chromosome"/>
</dbReference>
<dbReference type="CDD" id="cd01284">
    <property type="entry name" value="Riboflavin_deaminase-reductase"/>
    <property type="match status" value="1"/>
</dbReference>
<name>A0A4D6YPP5_9GAMM</name>
<dbReference type="GO" id="GO:0009231">
    <property type="term" value="P:riboflavin biosynthetic process"/>
    <property type="evidence" value="ECO:0007669"/>
    <property type="project" value="UniProtKB-UniPathway"/>
</dbReference>
<dbReference type="EC" id="3.5.4.26" evidence="13"/>
<dbReference type="AlphaFoldDB" id="A0A4D6YPP5"/>
<comment type="function">
    <text evidence="1 13">Converts 2,5-diamino-6-(ribosylamino)-4(3h)-pyrimidinone 5'-phosphate into 5-amino-6-(ribosylamino)-2,4(1h,3h)-pyrimidinedione 5'-phosphate.</text>
</comment>
<proteinExistence type="inferred from homology"/>